<dbReference type="PANTHER" id="PTHR20898">
    <property type="entry name" value="DAEDALUS ON 3-RELATED-RELATED"/>
    <property type="match status" value="1"/>
</dbReference>
<sequence>MNVPSYRHIANIVLFCAVGKLLFLTVMQPQCAAQMNRKSPKGNVSHKLRITSIECIDAPYKLTHLNYCKMVQFPNGTVGLNTSVHIPIVLNYFEVTVKVYYKYTTYRPFMIDWSIELCQAERIGKFNPTTAIVMKIIEDSVPEFYYPCPHGNRTYATFWTFEPSYIPATLPSGNYRLDVFFRDATFSKLYAIRMECVMRRQGLIG</sequence>
<dbReference type="PANTHER" id="PTHR20898:SF0">
    <property type="entry name" value="DAEDALUS ON 3-RELATED"/>
    <property type="match status" value="1"/>
</dbReference>
<name>A0A182QQG3_9DIPT</name>
<reference evidence="2" key="2">
    <citation type="submission" date="2020-05" db="UniProtKB">
        <authorList>
            <consortium name="EnsemblMetazoa"/>
        </authorList>
    </citation>
    <scope>IDENTIFICATION</scope>
    <source>
        <strain evidence="2">FAR1</strain>
    </source>
</reference>
<reference evidence="3" key="1">
    <citation type="submission" date="2014-01" db="EMBL/GenBank/DDBJ databases">
        <title>The Genome Sequence of Anopheles farauti FAR1 (V2).</title>
        <authorList>
            <consortium name="The Broad Institute Genomics Platform"/>
            <person name="Neafsey D.E."/>
            <person name="Besansky N."/>
            <person name="Howell P."/>
            <person name="Walton C."/>
            <person name="Young S.K."/>
            <person name="Zeng Q."/>
            <person name="Gargeya S."/>
            <person name="Fitzgerald M."/>
            <person name="Haas B."/>
            <person name="Abouelleil A."/>
            <person name="Allen A.W."/>
            <person name="Alvarado L."/>
            <person name="Arachchi H.M."/>
            <person name="Berlin A.M."/>
            <person name="Chapman S.B."/>
            <person name="Gainer-Dewar J."/>
            <person name="Goldberg J."/>
            <person name="Griggs A."/>
            <person name="Gujja S."/>
            <person name="Hansen M."/>
            <person name="Howarth C."/>
            <person name="Imamovic A."/>
            <person name="Ireland A."/>
            <person name="Larimer J."/>
            <person name="McCowan C."/>
            <person name="Murphy C."/>
            <person name="Pearson M."/>
            <person name="Poon T.W."/>
            <person name="Priest M."/>
            <person name="Roberts A."/>
            <person name="Saif S."/>
            <person name="Shea T."/>
            <person name="Sisk P."/>
            <person name="Sykes S."/>
            <person name="Wortman J."/>
            <person name="Nusbaum C."/>
            <person name="Birren B."/>
        </authorList>
    </citation>
    <scope>NUCLEOTIDE SEQUENCE [LARGE SCALE GENOMIC DNA]</scope>
    <source>
        <strain evidence="3">FAR1</strain>
    </source>
</reference>
<dbReference type="Proteomes" id="UP000075886">
    <property type="component" value="Unassembled WGS sequence"/>
</dbReference>
<dbReference type="AlphaFoldDB" id="A0A182QQG3"/>
<evidence type="ECO:0008006" key="4">
    <source>
        <dbReference type="Google" id="ProtNLM"/>
    </source>
</evidence>
<organism evidence="2 3">
    <name type="scientific">Anopheles farauti</name>
    <dbReference type="NCBI Taxonomy" id="69004"/>
    <lineage>
        <taxon>Eukaryota</taxon>
        <taxon>Metazoa</taxon>
        <taxon>Ecdysozoa</taxon>
        <taxon>Arthropoda</taxon>
        <taxon>Hexapoda</taxon>
        <taxon>Insecta</taxon>
        <taxon>Pterygota</taxon>
        <taxon>Neoptera</taxon>
        <taxon>Endopterygota</taxon>
        <taxon>Diptera</taxon>
        <taxon>Nematocera</taxon>
        <taxon>Culicoidea</taxon>
        <taxon>Culicidae</taxon>
        <taxon>Anophelinae</taxon>
        <taxon>Anopheles</taxon>
    </lineage>
</organism>
<keyword evidence="1" id="KW-0732">Signal</keyword>
<accession>A0A182QQG3</accession>
<dbReference type="InterPro" id="IPR010512">
    <property type="entry name" value="DUF1091"/>
</dbReference>
<keyword evidence="3" id="KW-1185">Reference proteome</keyword>
<feature type="signal peptide" evidence="1">
    <location>
        <begin position="1"/>
        <end position="33"/>
    </location>
</feature>
<evidence type="ECO:0000313" key="3">
    <source>
        <dbReference type="Proteomes" id="UP000075886"/>
    </source>
</evidence>
<evidence type="ECO:0000313" key="2">
    <source>
        <dbReference type="EnsemblMetazoa" id="AFAF014822-PA"/>
    </source>
</evidence>
<dbReference type="VEuPathDB" id="VectorBase:AFAF014822"/>
<dbReference type="EMBL" id="AXCN02001467">
    <property type="status" value="NOT_ANNOTATED_CDS"/>
    <property type="molecule type" value="Genomic_DNA"/>
</dbReference>
<proteinExistence type="predicted"/>
<evidence type="ECO:0000256" key="1">
    <source>
        <dbReference type="SAM" id="SignalP"/>
    </source>
</evidence>
<dbReference type="Pfam" id="PF06477">
    <property type="entry name" value="DUF1091"/>
    <property type="match status" value="1"/>
</dbReference>
<dbReference type="EnsemblMetazoa" id="AFAF014822-RA">
    <property type="protein sequence ID" value="AFAF014822-PA"/>
    <property type="gene ID" value="AFAF014822"/>
</dbReference>
<feature type="chain" id="PRO_5008133137" description="MD-2-related lipid-recognition domain-containing protein" evidence="1">
    <location>
        <begin position="34"/>
        <end position="205"/>
    </location>
</feature>
<protein>
    <recommendedName>
        <fullName evidence="4">MD-2-related lipid-recognition domain-containing protein</fullName>
    </recommendedName>
</protein>